<dbReference type="SUPFAM" id="SSF52218">
    <property type="entry name" value="Flavoproteins"/>
    <property type="match status" value="1"/>
</dbReference>
<evidence type="ECO:0000256" key="9">
    <source>
        <dbReference type="ARBA" id="ARBA00022827"/>
    </source>
</evidence>
<evidence type="ECO:0000256" key="17">
    <source>
        <dbReference type="PIRNR" id="PIRNR000209"/>
    </source>
</evidence>
<evidence type="ECO:0000256" key="15">
    <source>
        <dbReference type="ARBA" id="ARBA00047827"/>
    </source>
</evidence>
<dbReference type="EC" id="1.6.2.4" evidence="17"/>
<dbReference type="Gene3D" id="1.20.990.10">
    <property type="entry name" value="NADPH-cytochrome p450 Reductase, Chain A, domain 3"/>
    <property type="match status" value="1"/>
</dbReference>
<sequence length="1075" mass="118475">MADFDSLPSPPSHFLLGNLLSIDTNNFMRSLLGLADEYGALFKLTLPGNKIIIASNQALANELCDEKRFYKGVHQNVVLKQLRNGIADGLFTAATGSPSWGIAHRLLMPAFGPMPMKNMFEEMHDVSTQLALKWARQGPSEAFVAADDFTRLTLDAIALCSMGFRFNSFYHDDLHPFVKAMSSFLTESGKRSRRPFFVPSFFYRSADKQYLEDIELMRQTAQNVLDERKKYPDARTDLLSAMMDGIDKKTGEKISDEDIISNLITFLIAGHETTSGMLAFAFYELLQNPETYAAAQKEVDEVIGTGPIRVDHMGKLPYIAAVLRETLRLCPTIPVVGVTSSRDQLLGGTCHVKEGQPVIMLLGKLHLDRDVYGEDAMEFRPERMLDEPFNRRNKEFPNCWKPFGNGMRGCIGRPFAWQEALLVMAMMLQNFTFVMDDPNYELSIKETLTLKPDGFKMRAKLRHGLTPTTLSHRLSGISSSASSTRPGTPNAAHVAVEKGQPMNIFYGSNTGTCKAMAQQLASDVSDHGFSASVFELDQAVEKLDKGRPNIFITASYEGQPPDNAAKFFAWLQSQKGNAMEGVSFAVFGCGNREWSSTFHRIPRSVDDLFGKLGGSRIAEMGLSDAVNGDMFGDFESWQDKTLWSALEAKYGADLNEGVSPSTSAGFSVAVSSPRASSLGKVVGEATVTATKVLTTASTAKKHIEIALPENQSYAPGDYLAVLPMNPADQIHRVLRRFGLFRDTYITISTDKPTLLPTKGPAAVYDILSSYVELGHVATRRTVQLLAERAVDEKSKAVLDDMASEGYSELVSAKKLSLLDLLERFPQLDFPFGTFLSLLPPMMIRQYSISSSPQWNPHRVTLTYAVLDAEHTADPTRRHVGVASSFLSALTVGDKLRASVKPAHAGFHLPEDAASTPIICVAAGTGIAPFRGFIQERAMLLKQGQRLAPALLFFGCRGPAMDDLYRQELEAWQAVGAVDIRRAYSRAAAGDAQSRNCKYVQDRMLHDSREVAELWMQGAQVFVCGSRAMGRAVGETFTGIVAEHGLDGLSSESSGADKEEWFRGIRNVRFSMDVFD</sequence>
<keyword evidence="4 17" id="KW-0813">Transport</keyword>
<dbReference type="Gene3D" id="2.40.30.10">
    <property type="entry name" value="Translation factors"/>
    <property type="match status" value="1"/>
</dbReference>
<dbReference type="PROSITE" id="PS00086">
    <property type="entry name" value="CYTOCHROME_P450"/>
    <property type="match status" value="1"/>
</dbReference>
<evidence type="ECO:0000256" key="13">
    <source>
        <dbReference type="ARBA" id="ARBA00023004"/>
    </source>
</evidence>
<comment type="catalytic activity">
    <reaction evidence="15 17">
        <text>an organic molecule + reduced [NADPH--hemoprotein reductase] + O2 = an alcohol + oxidized [NADPH--hemoprotein reductase] + H2O + H(+)</text>
        <dbReference type="Rhea" id="RHEA:17149"/>
        <dbReference type="Rhea" id="RHEA-COMP:11964"/>
        <dbReference type="Rhea" id="RHEA-COMP:11965"/>
        <dbReference type="ChEBI" id="CHEBI:15377"/>
        <dbReference type="ChEBI" id="CHEBI:15378"/>
        <dbReference type="ChEBI" id="CHEBI:15379"/>
        <dbReference type="ChEBI" id="CHEBI:30879"/>
        <dbReference type="ChEBI" id="CHEBI:57618"/>
        <dbReference type="ChEBI" id="CHEBI:58210"/>
        <dbReference type="ChEBI" id="CHEBI:142491"/>
        <dbReference type="EC" id="1.14.14.1"/>
    </reaction>
</comment>
<dbReference type="InterPro" id="IPR036396">
    <property type="entry name" value="Cyt_P450_sf"/>
</dbReference>
<dbReference type="InterPro" id="IPR017972">
    <property type="entry name" value="Cyt_P450_CS"/>
</dbReference>
<dbReference type="InterPro" id="IPR029039">
    <property type="entry name" value="Flavoprotein-like_sf"/>
</dbReference>
<dbReference type="Pfam" id="PF00067">
    <property type="entry name" value="p450"/>
    <property type="match status" value="1"/>
</dbReference>
<dbReference type="InterPro" id="IPR001433">
    <property type="entry name" value="OxRdtase_FAD/NAD-bd"/>
</dbReference>
<comment type="pathway">
    <text evidence="2">Mycotoxin biosynthesis.</text>
</comment>
<comment type="caution">
    <text evidence="21">The sequence shown here is derived from an EMBL/GenBank/DDBJ whole genome shotgun (WGS) entry which is preliminary data.</text>
</comment>
<dbReference type="AlphaFoldDB" id="A0A8K0SSH8"/>
<dbReference type="PROSITE" id="PS51384">
    <property type="entry name" value="FAD_FR"/>
    <property type="match status" value="1"/>
</dbReference>
<keyword evidence="6 17" id="KW-0285">Flavoprotein</keyword>
<dbReference type="PRINTS" id="PR00369">
    <property type="entry name" value="FLAVODOXIN"/>
</dbReference>
<dbReference type="Pfam" id="PF00175">
    <property type="entry name" value="NAD_binding_1"/>
    <property type="match status" value="1"/>
</dbReference>
<comment type="cofactor">
    <cofactor evidence="1 17 18">
        <name>heme</name>
        <dbReference type="ChEBI" id="CHEBI:30413"/>
    </cofactor>
</comment>
<dbReference type="CDD" id="cd11068">
    <property type="entry name" value="CYP120A1"/>
    <property type="match status" value="1"/>
</dbReference>
<gene>
    <name evidence="21" type="ORF">B0I35DRAFT_450487</name>
</gene>
<dbReference type="SUPFAM" id="SSF48264">
    <property type="entry name" value="Cytochrome P450"/>
    <property type="match status" value="1"/>
</dbReference>
<evidence type="ECO:0000313" key="22">
    <source>
        <dbReference type="Proteomes" id="UP000813444"/>
    </source>
</evidence>
<feature type="binding site" description="axial binding residue" evidence="18">
    <location>
        <position position="410"/>
    </location>
    <ligand>
        <name>heme</name>
        <dbReference type="ChEBI" id="CHEBI:30413"/>
    </ligand>
    <ligandPart>
        <name>Fe</name>
        <dbReference type="ChEBI" id="CHEBI:18248"/>
    </ligandPart>
</feature>
<dbReference type="InterPro" id="IPR023173">
    <property type="entry name" value="NADPH_Cyt_P450_Rdtase_alpha"/>
</dbReference>
<dbReference type="GO" id="GO:0005829">
    <property type="term" value="C:cytosol"/>
    <property type="evidence" value="ECO:0007669"/>
    <property type="project" value="TreeGrafter"/>
</dbReference>
<keyword evidence="14 17" id="KW-0503">Monooxygenase</keyword>
<dbReference type="InterPro" id="IPR039261">
    <property type="entry name" value="FNR_nucleotide-bd"/>
</dbReference>
<keyword evidence="9 17" id="KW-0274">FAD</keyword>
<dbReference type="PRINTS" id="PR00371">
    <property type="entry name" value="FPNCR"/>
</dbReference>
<dbReference type="InterPro" id="IPR017927">
    <property type="entry name" value="FAD-bd_FR_type"/>
</dbReference>
<dbReference type="GO" id="GO:0070330">
    <property type="term" value="F:aromatase activity"/>
    <property type="evidence" value="ECO:0007669"/>
    <property type="project" value="UniProtKB-UniRule"/>
</dbReference>
<dbReference type="GO" id="GO:0020037">
    <property type="term" value="F:heme binding"/>
    <property type="evidence" value="ECO:0007669"/>
    <property type="project" value="UniProtKB-UniRule"/>
</dbReference>
<dbReference type="InterPro" id="IPR003097">
    <property type="entry name" value="CysJ-like_FAD-binding"/>
</dbReference>
<dbReference type="GO" id="GO:0050660">
    <property type="term" value="F:flavin adenine dinucleotide binding"/>
    <property type="evidence" value="ECO:0007669"/>
    <property type="project" value="TreeGrafter"/>
</dbReference>
<dbReference type="InterPro" id="IPR017938">
    <property type="entry name" value="Riboflavin_synthase-like_b-brl"/>
</dbReference>
<keyword evidence="13 17" id="KW-0408">Iron</keyword>
<dbReference type="InterPro" id="IPR001709">
    <property type="entry name" value="Flavoprot_Pyr_Nucl_cyt_Rdtase"/>
</dbReference>
<feature type="domain" description="FAD-binding FR-type" evidence="20">
    <location>
        <begin position="680"/>
        <end position="909"/>
    </location>
</feature>
<evidence type="ECO:0000256" key="5">
    <source>
        <dbReference type="ARBA" id="ARBA00022617"/>
    </source>
</evidence>
<evidence type="ECO:0000313" key="21">
    <source>
        <dbReference type="EMBL" id="KAH7320805.1"/>
    </source>
</evidence>
<accession>A0A8K0SSH8</accession>
<dbReference type="PIRSF" id="PIRSF000209">
    <property type="entry name" value="Bifunctional_P450_P450R"/>
    <property type="match status" value="1"/>
</dbReference>
<dbReference type="SUPFAM" id="SSF63380">
    <property type="entry name" value="Riboflavin synthase domain-like"/>
    <property type="match status" value="1"/>
</dbReference>
<comment type="catalytic activity">
    <reaction evidence="16 17">
        <text>2 oxidized [cytochrome P450] + NADPH = 2 reduced [cytochrome P450] + NADP(+) + H(+)</text>
        <dbReference type="Rhea" id="RHEA:24040"/>
        <dbReference type="Rhea" id="RHEA-COMP:14627"/>
        <dbReference type="Rhea" id="RHEA-COMP:14628"/>
        <dbReference type="ChEBI" id="CHEBI:15378"/>
        <dbReference type="ChEBI" id="CHEBI:55376"/>
        <dbReference type="ChEBI" id="CHEBI:57783"/>
        <dbReference type="ChEBI" id="CHEBI:58349"/>
        <dbReference type="ChEBI" id="CHEBI:60344"/>
        <dbReference type="EC" id="1.6.2.4"/>
    </reaction>
</comment>
<evidence type="ECO:0000256" key="12">
    <source>
        <dbReference type="ARBA" id="ARBA00023002"/>
    </source>
</evidence>
<dbReference type="OrthoDB" id="1470350at2759"/>
<dbReference type="FunFam" id="1.10.630.10:FF:000040">
    <property type="entry name" value="Bifunctional cytochrome P450/NADPH--P450 reductase"/>
    <property type="match status" value="1"/>
</dbReference>
<evidence type="ECO:0000256" key="6">
    <source>
        <dbReference type="ARBA" id="ARBA00022630"/>
    </source>
</evidence>
<evidence type="ECO:0000259" key="20">
    <source>
        <dbReference type="PROSITE" id="PS51384"/>
    </source>
</evidence>
<comment type="similarity">
    <text evidence="3 17">In the N-terminal section; belongs to the cytochrome P450 family.</text>
</comment>
<dbReference type="EMBL" id="JAGPNK010000005">
    <property type="protein sequence ID" value="KAH7320805.1"/>
    <property type="molecule type" value="Genomic_DNA"/>
</dbReference>
<dbReference type="InterPro" id="IPR008254">
    <property type="entry name" value="Flavodoxin/NO_synth"/>
</dbReference>
<dbReference type="Pfam" id="PF00258">
    <property type="entry name" value="Flavodoxin_1"/>
    <property type="match status" value="1"/>
</dbReference>
<dbReference type="Proteomes" id="UP000813444">
    <property type="component" value="Unassembled WGS sequence"/>
</dbReference>
<dbReference type="Gene3D" id="3.40.50.360">
    <property type="match status" value="1"/>
</dbReference>
<dbReference type="FunFam" id="2.40.30.10:FF:000198">
    <property type="entry name" value="Bifunctional cytochrome P450/NADPH--P450 reductase"/>
    <property type="match status" value="1"/>
</dbReference>
<organism evidence="21 22">
    <name type="scientific">Stachybotrys elegans</name>
    <dbReference type="NCBI Taxonomy" id="80388"/>
    <lineage>
        <taxon>Eukaryota</taxon>
        <taxon>Fungi</taxon>
        <taxon>Dikarya</taxon>
        <taxon>Ascomycota</taxon>
        <taxon>Pezizomycotina</taxon>
        <taxon>Sordariomycetes</taxon>
        <taxon>Hypocreomycetidae</taxon>
        <taxon>Hypocreales</taxon>
        <taxon>Stachybotryaceae</taxon>
        <taxon>Stachybotrys</taxon>
    </lineage>
</organism>
<dbReference type="EC" id="1.14.14.1" evidence="17"/>
<evidence type="ECO:0000256" key="4">
    <source>
        <dbReference type="ARBA" id="ARBA00022448"/>
    </source>
</evidence>
<evidence type="ECO:0000256" key="16">
    <source>
        <dbReference type="ARBA" id="ARBA00049342"/>
    </source>
</evidence>
<comment type="cofactor">
    <cofactor evidence="17">
        <name>FAD</name>
        <dbReference type="ChEBI" id="CHEBI:57692"/>
    </cofactor>
    <cofactor evidence="17">
        <name>FMN</name>
        <dbReference type="ChEBI" id="CHEBI:58210"/>
    </cofactor>
</comment>
<protein>
    <recommendedName>
        <fullName evidence="17">Bifunctional cytochrome P450/NADPH--P450 reductase</fullName>
    </recommendedName>
    <domain>
        <recommendedName>
            <fullName evidence="17">Cytochrome P450</fullName>
            <ecNumber evidence="17">1.14.14.1</ecNumber>
        </recommendedName>
    </domain>
    <domain>
        <recommendedName>
            <fullName evidence="17">NADPH--cytochrome P450 reductase</fullName>
            <ecNumber evidence="17">1.6.2.4</ecNumber>
        </recommendedName>
    </domain>
</protein>
<keyword evidence="11 17" id="KW-0249">Electron transport</keyword>
<evidence type="ECO:0000259" key="19">
    <source>
        <dbReference type="PROSITE" id="PS50902"/>
    </source>
</evidence>
<evidence type="ECO:0000256" key="11">
    <source>
        <dbReference type="ARBA" id="ARBA00022982"/>
    </source>
</evidence>
<keyword evidence="8 17" id="KW-0479">Metal-binding</keyword>
<dbReference type="PANTHER" id="PTHR19384">
    <property type="entry name" value="NITRIC OXIDE SYNTHASE-RELATED"/>
    <property type="match status" value="1"/>
</dbReference>
<reference evidence="21" key="1">
    <citation type="journal article" date="2021" name="Nat. Commun.">
        <title>Genetic determinants of endophytism in the Arabidopsis root mycobiome.</title>
        <authorList>
            <person name="Mesny F."/>
            <person name="Miyauchi S."/>
            <person name="Thiergart T."/>
            <person name="Pickel B."/>
            <person name="Atanasova L."/>
            <person name="Karlsson M."/>
            <person name="Huettel B."/>
            <person name="Barry K.W."/>
            <person name="Haridas S."/>
            <person name="Chen C."/>
            <person name="Bauer D."/>
            <person name="Andreopoulos W."/>
            <person name="Pangilinan J."/>
            <person name="LaButti K."/>
            <person name="Riley R."/>
            <person name="Lipzen A."/>
            <person name="Clum A."/>
            <person name="Drula E."/>
            <person name="Henrissat B."/>
            <person name="Kohler A."/>
            <person name="Grigoriev I.V."/>
            <person name="Martin F.M."/>
            <person name="Hacquard S."/>
        </authorList>
    </citation>
    <scope>NUCLEOTIDE SEQUENCE</scope>
    <source>
        <strain evidence="21">MPI-CAGE-CH-0235</strain>
    </source>
</reference>
<dbReference type="Gene3D" id="1.10.630.10">
    <property type="entry name" value="Cytochrome P450"/>
    <property type="match status" value="1"/>
</dbReference>
<feature type="domain" description="Flavodoxin-like" evidence="19">
    <location>
        <begin position="502"/>
        <end position="642"/>
    </location>
</feature>
<dbReference type="Gene3D" id="3.40.50.80">
    <property type="entry name" value="Nucleotide-binding domain of ferredoxin-NADP reductase (FNR) module"/>
    <property type="match status" value="1"/>
</dbReference>
<evidence type="ECO:0000256" key="10">
    <source>
        <dbReference type="ARBA" id="ARBA00022857"/>
    </source>
</evidence>
<dbReference type="InterPro" id="IPR001094">
    <property type="entry name" value="Flavdoxin-like"/>
</dbReference>
<evidence type="ECO:0000256" key="1">
    <source>
        <dbReference type="ARBA" id="ARBA00001971"/>
    </source>
</evidence>
<keyword evidence="5 17" id="KW-0349">Heme</keyword>
<dbReference type="InterPro" id="IPR001128">
    <property type="entry name" value="Cyt_P450"/>
</dbReference>
<keyword evidence="10 17" id="KW-0521">NADP</keyword>
<keyword evidence="22" id="KW-1185">Reference proteome</keyword>
<evidence type="ECO:0000256" key="14">
    <source>
        <dbReference type="ARBA" id="ARBA00023033"/>
    </source>
</evidence>
<dbReference type="InterPro" id="IPR023206">
    <property type="entry name" value="Bifunctional_P450_P450_red"/>
</dbReference>
<dbReference type="CDD" id="cd06206">
    <property type="entry name" value="bifunctional_CYPOR"/>
    <property type="match status" value="1"/>
</dbReference>
<proteinExistence type="inferred from homology"/>
<dbReference type="Pfam" id="PF00667">
    <property type="entry name" value="FAD_binding_1"/>
    <property type="match status" value="1"/>
</dbReference>
<dbReference type="GO" id="GO:0003958">
    <property type="term" value="F:NADPH-hemoprotein reductase activity"/>
    <property type="evidence" value="ECO:0007669"/>
    <property type="project" value="UniProtKB-UniRule"/>
</dbReference>
<dbReference type="PROSITE" id="PS50902">
    <property type="entry name" value="FLAVODOXIN_LIKE"/>
    <property type="match status" value="1"/>
</dbReference>
<keyword evidence="12 17" id="KW-0560">Oxidoreductase</keyword>
<evidence type="ECO:0000256" key="2">
    <source>
        <dbReference type="ARBA" id="ARBA00004685"/>
    </source>
</evidence>
<evidence type="ECO:0000256" key="3">
    <source>
        <dbReference type="ARBA" id="ARBA00010018"/>
    </source>
</evidence>
<evidence type="ECO:0000256" key="7">
    <source>
        <dbReference type="ARBA" id="ARBA00022643"/>
    </source>
</evidence>
<dbReference type="SUPFAM" id="SSF52343">
    <property type="entry name" value="Ferredoxin reductase-like, C-terminal NADP-linked domain"/>
    <property type="match status" value="1"/>
</dbReference>
<dbReference type="PANTHER" id="PTHR19384:SF127">
    <property type="entry name" value="BIFUNCTIONAL CYTOCHROME P450_NADPH--P450 REDUCTASE"/>
    <property type="match status" value="1"/>
</dbReference>
<name>A0A8K0SSH8_9HYPO</name>
<keyword evidence="7 17" id="KW-0288">FMN</keyword>
<dbReference type="GO" id="GO:0005506">
    <property type="term" value="F:iron ion binding"/>
    <property type="evidence" value="ECO:0007669"/>
    <property type="project" value="UniProtKB-UniRule"/>
</dbReference>
<evidence type="ECO:0000256" key="18">
    <source>
        <dbReference type="PIRSR" id="PIRSR000209-1"/>
    </source>
</evidence>
<dbReference type="GO" id="GO:0010181">
    <property type="term" value="F:FMN binding"/>
    <property type="evidence" value="ECO:0007669"/>
    <property type="project" value="UniProtKB-UniRule"/>
</dbReference>
<evidence type="ECO:0000256" key="8">
    <source>
        <dbReference type="ARBA" id="ARBA00022723"/>
    </source>
</evidence>